<dbReference type="InterPro" id="IPR014721">
    <property type="entry name" value="Ribsml_uS5_D2-typ_fold_subgr"/>
</dbReference>
<feature type="region of interest" description="Disordered" evidence="16">
    <location>
        <begin position="1"/>
        <end position="43"/>
    </location>
</feature>
<dbReference type="InterPro" id="IPR038729">
    <property type="entry name" value="Rad50/SbcC_AAA"/>
</dbReference>
<comment type="similarity">
    <text evidence="3 14">Belongs to the universal ribosomal protein uS9 family.</text>
</comment>
<evidence type="ECO:0000256" key="7">
    <source>
        <dbReference type="ARBA" id="ARBA00022741"/>
    </source>
</evidence>
<evidence type="ECO:0000256" key="1">
    <source>
        <dbReference type="ARBA" id="ARBA00004123"/>
    </source>
</evidence>
<dbReference type="PANTHER" id="PTHR45916">
    <property type="entry name" value="STRUCTURAL MAINTENANCE OF CHROMOSOMES PROTEIN 5"/>
    <property type="match status" value="1"/>
</dbReference>
<keyword evidence="19" id="KW-1185">Reference proteome</keyword>
<evidence type="ECO:0000256" key="15">
    <source>
        <dbReference type="SAM" id="Coils"/>
    </source>
</evidence>
<dbReference type="Pfam" id="PF00380">
    <property type="entry name" value="Ribosomal_S9"/>
    <property type="match status" value="1"/>
</dbReference>
<dbReference type="GO" id="GO:0005840">
    <property type="term" value="C:ribosome"/>
    <property type="evidence" value="ECO:0007669"/>
    <property type="project" value="UniProtKB-KW"/>
</dbReference>
<sequence>MAASAKRKSEDTEAAGSSDGRTRSNKRTSRESQSRSGDRRSAGPSFVEGAIVRISMENFLTYDNCVVFPGPHLNMIVGANGTGKSSIVCAICLGLAGKPSFIGRADKVPNNVVITREMSVSNNQSIWFLNKMPSTLKMVEEQVSALNIQVGNLCQFLPQDKVGEFAKLSKIELLEATEKSIGPPEMYKFHCDLKNFRQRERELENSCTEKNSNLEKMKQKNERYKQDVERYHERQHHLDSIAMLEKKRPWVIYEETRKLYEEAKKARDRQKEELKTLRQTQAPMIHEMREADKQCAKLEDKIKEKIEDIKLALRMKREAEMDRQKRIQNTRKMIEDWTSELENTENAENIQPLMNSLNANLRQLEEEKANIDGELNDLRKERENLLKERKDIEDRITQFENLMNIKEEKLKGRFQETHNALIWLRKNRHRFKKSVCDPLLLSINMKDNKHAKYVENHISANDMKAFVFEMKEDMELFLKEMRDNCKLRVNAVCAPSESFAEKRPPKPIEELRYGFCSYLRELFDAPLPVMNYLCYQYHIYEVPVGTEKTRNMIERVIKETKLKQIYTAEEKYTVKISRYTNQSVSTNISLKPAQYLTVTVDADKRRQLEDKKNRFAGVDIRVRVKGGGHVAQIYAIRQSISKALVAYYQKYVDEASKKEIKDILIQYDRTLLEINKQLQSLDSQMALLSEKQKHFEWKDNQLRQEKKELLERKNKRKQLESKISMKSDSLRQMEQDGINLEEESEQANAKIKKLNTQKVKLVFDFMQLIKSCMALNEDKTNLVLENTVATFHKGRLDVEYRAATVHLRAMDQQISDLDVKKNSLLTKCKSLLSAAKKVCNLGADQNLPEDVYKAFLDLPNTVDEIDALLNEEKTRASCFTGLNASVVEEYNKRVKEIAQMTAELEEKKKELDSYRKNISQVKERWLNPLKKMIDKINEKFSSFFSSMQCAGEIDLHAENEEEYDKYGIRIRVKFRSSTQLHELTPYHQSGGERSVSTMLYLMALQELNRCPFRVVDEINQGMDPVNERRVFDVVVETACKKSTSQYFFITPKLLQNLSYGEKMTVLLVYNGSSMLESSKWDSKAFFRRRRRFQP</sequence>
<feature type="non-terminal residue" evidence="18">
    <location>
        <position position="1"/>
    </location>
</feature>
<dbReference type="EMBL" id="AZIM01001179">
    <property type="protein sequence ID" value="ETE67806.1"/>
    <property type="molecule type" value="Genomic_DNA"/>
</dbReference>
<dbReference type="InterPro" id="IPR000754">
    <property type="entry name" value="Ribosomal_uS9"/>
</dbReference>
<dbReference type="FunFam" id="3.40.50.300:FF:001301">
    <property type="entry name" value="Structural maintenance of chromosomes 5"/>
    <property type="match status" value="1"/>
</dbReference>
<evidence type="ECO:0000313" key="18">
    <source>
        <dbReference type="EMBL" id="ETE67806.1"/>
    </source>
</evidence>
<keyword evidence="10 14" id="KW-0689">Ribosomal protein</keyword>
<accession>V8P0S6</accession>
<gene>
    <name evidence="18" type="primary">SMC5</name>
    <name evidence="18" type="ORF">L345_06405</name>
</gene>
<dbReference type="Gene3D" id="3.40.50.300">
    <property type="entry name" value="P-loop containing nucleotide triphosphate hydrolases"/>
    <property type="match status" value="3"/>
</dbReference>
<dbReference type="InterPro" id="IPR020568">
    <property type="entry name" value="Ribosomal_Su5_D2-typ_SF"/>
</dbReference>
<dbReference type="Pfam" id="PF13476">
    <property type="entry name" value="AAA_23"/>
    <property type="match status" value="1"/>
</dbReference>
<dbReference type="PROSITE" id="PS00360">
    <property type="entry name" value="RIBOSOMAL_S9"/>
    <property type="match status" value="1"/>
</dbReference>
<feature type="compositionally biased region" description="Basic and acidic residues" evidence="16">
    <location>
        <begin position="28"/>
        <end position="41"/>
    </location>
</feature>
<keyword evidence="13 14" id="KW-0687">Ribonucleoprotein</keyword>
<keyword evidence="6" id="KW-0158">Chromosome</keyword>
<dbReference type="GO" id="GO:0016887">
    <property type="term" value="F:ATP hydrolysis activity"/>
    <property type="evidence" value="ECO:0007669"/>
    <property type="project" value="InterPro"/>
</dbReference>
<evidence type="ECO:0000256" key="2">
    <source>
        <dbReference type="ARBA" id="ARBA00004574"/>
    </source>
</evidence>
<organism evidence="18 19">
    <name type="scientific">Ophiophagus hannah</name>
    <name type="common">King cobra</name>
    <name type="synonym">Naja hannah</name>
    <dbReference type="NCBI Taxonomy" id="8665"/>
    <lineage>
        <taxon>Eukaryota</taxon>
        <taxon>Metazoa</taxon>
        <taxon>Chordata</taxon>
        <taxon>Craniata</taxon>
        <taxon>Vertebrata</taxon>
        <taxon>Euteleostomi</taxon>
        <taxon>Lepidosauria</taxon>
        <taxon>Squamata</taxon>
        <taxon>Bifurcata</taxon>
        <taxon>Unidentata</taxon>
        <taxon>Episquamata</taxon>
        <taxon>Toxicofera</taxon>
        <taxon>Serpentes</taxon>
        <taxon>Colubroidea</taxon>
        <taxon>Elapidae</taxon>
        <taxon>Elapinae</taxon>
        <taxon>Ophiophagus</taxon>
    </lineage>
</organism>
<feature type="domain" description="Rad50/SbcC-type AAA" evidence="17">
    <location>
        <begin position="53"/>
        <end position="310"/>
    </location>
</feature>
<evidence type="ECO:0000256" key="11">
    <source>
        <dbReference type="ARBA" id="ARBA00023054"/>
    </source>
</evidence>
<dbReference type="SUPFAM" id="SSF52540">
    <property type="entry name" value="P-loop containing nucleoside triphosphate hydrolases"/>
    <property type="match status" value="2"/>
</dbReference>
<feature type="coiled-coil region" evidence="15">
    <location>
        <begin position="887"/>
        <end position="924"/>
    </location>
</feature>
<dbReference type="PANTHER" id="PTHR45916:SF1">
    <property type="entry name" value="STRUCTURAL MAINTENANCE OF CHROMOSOMES PROTEIN 5"/>
    <property type="match status" value="1"/>
</dbReference>
<evidence type="ECO:0000313" key="19">
    <source>
        <dbReference type="Proteomes" id="UP000018936"/>
    </source>
</evidence>
<dbReference type="GO" id="GO:0003735">
    <property type="term" value="F:structural constituent of ribosome"/>
    <property type="evidence" value="ECO:0007669"/>
    <property type="project" value="InterPro"/>
</dbReference>
<keyword evidence="7" id="KW-0547">Nucleotide-binding</keyword>
<keyword evidence="12" id="KW-0539">Nucleus</keyword>
<dbReference type="AlphaFoldDB" id="V8P0S6"/>
<dbReference type="InterPro" id="IPR027417">
    <property type="entry name" value="P-loop_NTPase"/>
</dbReference>
<dbReference type="InterPro" id="IPR020574">
    <property type="entry name" value="Ribosomal_uS9_CS"/>
</dbReference>
<evidence type="ECO:0000256" key="3">
    <source>
        <dbReference type="ARBA" id="ARBA00005251"/>
    </source>
</evidence>
<feature type="coiled-coil region" evidence="15">
    <location>
        <begin position="671"/>
        <end position="757"/>
    </location>
</feature>
<evidence type="ECO:0000259" key="17">
    <source>
        <dbReference type="Pfam" id="PF13476"/>
    </source>
</evidence>
<dbReference type="GO" id="GO:0005524">
    <property type="term" value="F:ATP binding"/>
    <property type="evidence" value="ECO:0007669"/>
    <property type="project" value="UniProtKB-KW"/>
</dbReference>
<keyword evidence="11 15" id="KW-0175">Coiled coil</keyword>
<comment type="similarity">
    <text evidence="4">Belongs to the SMC family. SMC5 subfamily.</text>
</comment>
<evidence type="ECO:0000256" key="16">
    <source>
        <dbReference type="SAM" id="MobiDB-lite"/>
    </source>
</evidence>
<reference evidence="18 19" key="1">
    <citation type="journal article" date="2013" name="Proc. Natl. Acad. Sci. U.S.A.">
        <title>The king cobra genome reveals dynamic gene evolution and adaptation in the snake venom system.</title>
        <authorList>
            <person name="Vonk F.J."/>
            <person name="Casewell N.R."/>
            <person name="Henkel C.V."/>
            <person name="Heimberg A.M."/>
            <person name="Jansen H.J."/>
            <person name="McCleary R.J."/>
            <person name="Kerkkamp H.M."/>
            <person name="Vos R.A."/>
            <person name="Guerreiro I."/>
            <person name="Calvete J.J."/>
            <person name="Wuster W."/>
            <person name="Woods A.E."/>
            <person name="Logan J.M."/>
            <person name="Harrison R.A."/>
            <person name="Castoe T.A."/>
            <person name="de Koning A.P."/>
            <person name="Pollock D.D."/>
            <person name="Yandell M."/>
            <person name="Calderon D."/>
            <person name="Renjifo C."/>
            <person name="Currier R.B."/>
            <person name="Salgado D."/>
            <person name="Pla D."/>
            <person name="Sanz L."/>
            <person name="Hyder A.S."/>
            <person name="Ribeiro J.M."/>
            <person name="Arntzen J.W."/>
            <person name="van den Thillart G.E."/>
            <person name="Boetzer M."/>
            <person name="Pirovano W."/>
            <person name="Dirks R.P."/>
            <person name="Spaink H.P."/>
            <person name="Duboule D."/>
            <person name="McGlinn E."/>
            <person name="Kini R.M."/>
            <person name="Richardson M.K."/>
        </authorList>
    </citation>
    <scope>NUCLEOTIDE SEQUENCE</scope>
    <source>
        <tissue evidence="18">Blood</tissue>
    </source>
</reference>
<feature type="coiled-coil region" evidence="15">
    <location>
        <begin position="193"/>
        <end position="409"/>
    </location>
</feature>
<proteinExistence type="inferred from homology"/>
<protein>
    <recommendedName>
        <fullName evidence="5">Structural maintenance of chromosomes protein 5</fullName>
    </recommendedName>
</protein>
<dbReference type="GO" id="GO:0000781">
    <property type="term" value="C:chromosome, telomeric region"/>
    <property type="evidence" value="ECO:0007669"/>
    <property type="project" value="UniProtKB-SubCell"/>
</dbReference>
<evidence type="ECO:0000256" key="9">
    <source>
        <dbReference type="ARBA" id="ARBA00022895"/>
    </source>
</evidence>
<dbReference type="GO" id="GO:0003697">
    <property type="term" value="F:single-stranded DNA binding"/>
    <property type="evidence" value="ECO:0007669"/>
    <property type="project" value="TreeGrafter"/>
</dbReference>
<dbReference type="OrthoDB" id="10254973at2759"/>
<dbReference type="Proteomes" id="UP000018936">
    <property type="component" value="Unassembled WGS sequence"/>
</dbReference>
<dbReference type="GO" id="GO:0005634">
    <property type="term" value="C:nucleus"/>
    <property type="evidence" value="ECO:0007669"/>
    <property type="project" value="UniProtKB-SubCell"/>
</dbReference>
<keyword evidence="8" id="KW-0067">ATP-binding</keyword>
<evidence type="ECO:0000256" key="6">
    <source>
        <dbReference type="ARBA" id="ARBA00022454"/>
    </source>
</evidence>
<dbReference type="GO" id="GO:0030915">
    <property type="term" value="C:Smc5-Smc6 complex"/>
    <property type="evidence" value="ECO:0007669"/>
    <property type="project" value="TreeGrafter"/>
</dbReference>
<evidence type="ECO:0000256" key="14">
    <source>
        <dbReference type="RuleBase" id="RU003815"/>
    </source>
</evidence>
<evidence type="ECO:0000256" key="13">
    <source>
        <dbReference type="ARBA" id="ARBA00023274"/>
    </source>
</evidence>
<keyword evidence="9" id="KW-0779">Telomere</keyword>
<name>V8P0S6_OPHHA</name>
<dbReference type="GO" id="GO:1990904">
    <property type="term" value="C:ribonucleoprotein complex"/>
    <property type="evidence" value="ECO:0007669"/>
    <property type="project" value="UniProtKB-KW"/>
</dbReference>
<evidence type="ECO:0000256" key="8">
    <source>
        <dbReference type="ARBA" id="ARBA00022840"/>
    </source>
</evidence>
<dbReference type="GO" id="GO:0006412">
    <property type="term" value="P:translation"/>
    <property type="evidence" value="ECO:0007669"/>
    <property type="project" value="InterPro"/>
</dbReference>
<comment type="caution">
    <text evidence="18">The sequence shown here is derived from an EMBL/GenBank/DDBJ whole genome shotgun (WGS) entry which is preliminary data.</text>
</comment>
<evidence type="ECO:0000256" key="12">
    <source>
        <dbReference type="ARBA" id="ARBA00023242"/>
    </source>
</evidence>
<evidence type="ECO:0000256" key="4">
    <source>
        <dbReference type="ARBA" id="ARBA00010171"/>
    </source>
</evidence>
<evidence type="ECO:0000256" key="10">
    <source>
        <dbReference type="ARBA" id="ARBA00022980"/>
    </source>
</evidence>
<dbReference type="SUPFAM" id="SSF54211">
    <property type="entry name" value="Ribosomal protein S5 domain 2-like"/>
    <property type="match status" value="1"/>
</dbReference>
<dbReference type="Gene3D" id="3.30.230.10">
    <property type="match status" value="1"/>
</dbReference>
<dbReference type="GO" id="GO:0000724">
    <property type="term" value="P:double-strand break repair via homologous recombination"/>
    <property type="evidence" value="ECO:0007669"/>
    <property type="project" value="TreeGrafter"/>
</dbReference>
<comment type="subcellular location">
    <subcellularLocation>
        <location evidence="2">Chromosome</location>
        <location evidence="2">Telomere</location>
    </subcellularLocation>
    <subcellularLocation>
        <location evidence="1">Nucleus</location>
    </subcellularLocation>
</comment>
<evidence type="ECO:0000256" key="5">
    <source>
        <dbReference type="ARBA" id="ARBA00018687"/>
    </source>
</evidence>